<evidence type="ECO:0000313" key="2">
    <source>
        <dbReference type="Proteomes" id="UP001566132"/>
    </source>
</evidence>
<dbReference type="InterPro" id="IPR029006">
    <property type="entry name" value="ADF-H/Gelsolin-like_dom_sf"/>
</dbReference>
<dbReference type="PANTHER" id="PTHR11977:SF45">
    <property type="entry name" value="SUPERVILLIN"/>
    <property type="match status" value="1"/>
</dbReference>
<comment type="caution">
    <text evidence="1">The sequence shown here is derived from an EMBL/GenBank/DDBJ whole genome shotgun (WGS) entry which is preliminary data.</text>
</comment>
<keyword evidence="2" id="KW-1185">Reference proteome</keyword>
<dbReference type="PANTHER" id="PTHR11977">
    <property type="entry name" value="VILLIN"/>
    <property type="match status" value="1"/>
</dbReference>
<dbReference type="Proteomes" id="UP001566132">
    <property type="component" value="Unassembled WGS sequence"/>
</dbReference>
<evidence type="ECO:0000313" key="1">
    <source>
        <dbReference type="EMBL" id="KAL1500987.1"/>
    </source>
</evidence>
<dbReference type="Gene3D" id="3.40.20.10">
    <property type="entry name" value="Severin"/>
    <property type="match status" value="3"/>
</dbReference>
<dbReference type="SUPFAM" id="SSF55753">
    <property type="entry name" value="Actin depolymerizing proteins"/>
    <property type="match status" value="3"/>
</dbReference>
<dbReference type="InterPro" id="IPR007122">
    <property type="entry name" value="Villin/Gelsolin"/>
</dbReference>
<dbReference type="AlphaFoldDB" id="A0ABD1EQE8"/>
<dbReference type="EMBL" id="JBDJPC010000005">
    <property type="protein sequence ID" value="KAL1500987.1"/>
    <property type="molecule type" value="Genomic_DNA"/>
</dbReference>
<name>A0ABD1EQE8_HYPHA</name>
<evidence type="ECO:0008006" key="3">
    <source>
        <dbReference type="Google" id="ProtNLM"/>
    </source>
</evidence>
<proteinExistence type="predicted"/>
<organism evidence="1 2">
    <name type="scientific">Hypothenemus hampei</name>
    <name type="common">Coffee berry borer</name>
    <dbReference type="NCBI Taxonomy" id="57062"/>
    <lineage>
        <taxon>Eukaryota</taxon>
        <taxon>Metazoa</taxon>
        <taxon>Ecdysozoa</taxon>
        <taxon>Arthropoda</taxon>
        <taxon>Hexapoda</taxon>
        <taxon>Insecta</taxon>
        <taxon>Pterygota</taxon>
        <taxon>Neoptera</taxon>
        <taxon>Endopterygota</taxon>
        <taxon>Coleoptera</taxon>
        <taxon>Polyphaga</taxon>
        <taxon>Cucujiformia</taxon>
        <taxon>Curculionidae</taxon>
        <taxon>Scolytinae</taxon>
        <taxon>Hypothenemus</taxon>
    </lineage>
</organism>
<accession>A0ABD1EQE8</accession>
<protein>
    <recommendedName>
        <fullName evidence="3">Supervillin</fullName>
    </recommendedName>
</protein>
<sequence>MSESVKQLLIPNYSEPTFAVNFYKIARPSAENVTDPFTNKIFKTNGLNCWKITDGNLQKFSKDKIEIFFDAECYLVQWQFDLKVDNTVFEEMLVYYWKGLNANKGPSPLPPEIEDTCPVERVVQYSEPAIFFYTFPNRFVVFAGKENNFNSDAPHLLLIRGELEQEIHLYEVPCKRESLRTRAVFLLVLPREQRFIYWQGKHVDSEHKNRVLEIVQPHKILCRLQKNWTIFSTDQTLENKEPLYFKEAVVGEAHCELTLYNHPYTPRLFYLNSITGTFLATEIEYPLRAKNHIAPYPFLQSHLYTATQPALFVLDNYSEVWLWEGPADLEQIVNYEEELRMANEFVIDYIKSRSLEIGKNIQLKRAKAGDEPLEFTLLFPFWIDSN</sequence>
<reference evidence="1 2" key="1">
    <citation type="submission" date="2024-05" db="EMBL/GenBank/DDBJ databases">
        <title>Genetic variation in Jamaican populations of the coffee berry borer (Hypothenemus hampei).</title>
        <authorList>
            <person name="Errbii M."/>
            <person name="Myrie A."/>
        </authorList>
    </citation>
    <scope>NUCLEOTIDE SEQUENCE [LARGE SCALE GENOMIC DNA]</scope>
    <source>
        <strain evidence="1">JA-Hopewell-2020-01-JO</strain>
        <tissue evidence="1">Whole body</tissue>
    </source>
</reference>
<gene>
    <name evidence="1" type="ORF">ABEB36_006395</name>
</gene>